<protein>
    <submittedName>
        <fullName evidence="2">Uncharacterized protein</fullName>
    </submittedName>
</protein>
<dbReference type="Gene3D" id="3.60.21.10">
    <property type="match status" value="1"/>
</dbReference>
<sequence length="99" mass="10351">MEETLKLKKIVVALAATSLIAQMSLANASFYSDPGSAVTLTILHNNDGESALLPDRSFKTAQGTLIFGSAAAFSSVMKREVKAAKSARNALLSVYAGDS</sequence>
<evidence type="ECO:0000313" key="2">
    <source>
        <dbReference type="EMBL" id="KRO30709.1"/>
    </source>
</evidence>
<dbReference type="Proteomes" id="UP000053941">
    <property type="component" value="Unassembled WGS sequence"/>
</dbReference>
<accession>A0A0R2NXV7</accession>
<feature type="signal peptide" evidence="1">
    <location>
        <begin position="1"/>
        <end position="28"/>
    </location>
</feature>
<dbReference type="InterPro" id="IPR029052">
    <property type="entry name" value="Metallo-depent_PP-like"/>
</dbReference>
<dbReference type="AlphaFoldDB" id="A0A0R2NXV7"/>
<evidence type="ECO:0000256" key="1">
    <source>
        <dbReference type="SAM" id="SignalP"/>
    </source>
</evidence>
<name>A0A0R2NXV7_9ACTN</name>
<keyword evidence="1" id="KW-0732">Signal</keyword>
<reference evidence="2 3" key="1">
    <citation type="submission" date="2015-10" db="EMBL/GenBank/DDBJ databases">
        <title>Metagenome-Assembled Genomes uncover a global brackish microbiome.</title>
        <authorList>
            <person name="Hugerth L.W."/>
            <person name="Larsson J."/>
            <person name="Alneberg J."/>
            <person name="Lindh M.V."/>
            <person name="Legrand C."/>
            <person name="Pinhassi J."/>
            <person name="Andersson A.F."/>
        </authorList>
    </citation>
    <scope>NUCLEOTIDE SEQUENCE [LARGE SCALE GENOMIC DNA]</scope>
    <source>
        <strain evidence="2">BACL2 MAG-120802-bin41</strain>
    </source>
</reference>
<gene>
    <name evidence="2" type="ORF">ABR60_00495</name>
</gene>
<evidence type="ECO:0000313" key="3">
    <source>
        <dbReference type="Proteomes" id="UP000053941"/>
    </source>
</evidence>
<comment type="caution">
    <text evidence="2">The sequence shown here is derived from an EMBL/GenBank/DDBJ whole genome shotgun (WGS) entry which is preliminary data.</text>
</comment>
<feature type="non-terminal residue" evidence="2">
    <location>
        <position position="99"/>
    </location>
</feature>
<organism evidence="2 3">
    <name type="scientific">Actinobacteria bacterium BACL2 MAG-120802-bin41</name>
    <dbReference type="NCBI Taxonomy" id="1655568"/>
    <lineage>
        <taxon>Bacteria</taxon>
        <taxon>Bacillati</taxon>
        <taxon>Actinomycetota</taxon>
        <taxon>Actinomycetes</taxon>
        <taxon>Actinomycetes incertae sedis</taxon>
        <taxon>ac1 cluster</taxon>
    </lineage>
</organism>
<dbReference type="EMBL" id="LIAS01000070">
    <property type="protein sequence ID" value="KRO30709.1"/>
    <property type="molecule type" value="Genomic_DNA"/>
</dbReference>
<feature type="chain" id="PRO_5006421293" evidence="1">
    <location>
        <begin position="29"/>
        <end position="99"/>
    </location>
</feature>
<proteinExistence type="predicted"/>